<feature type="region of interest" description="Disordered" evidence="1">
    <location>
        <begin position="1"/>
        <end position="37"/>
    </location>
</feature>
<evidence type="ECO:0000256" key="1">
    <source>
        <dbReference type="SAM" id="MobiDB-lite"/>
    </source>
</evidence>
<evidence type="ECO:0000313" key="3">
    <source>
        <dbReference type="Proteomes" id="UP000326018"/>
    </source>
</evidence>
<dbReference type="EMBL" id="CABVIB010000036">
    <property type="protein sequence ID" value="VVO31933.1"/>
    <property type="molecule type" value="Genomic_DNA"/>
</dbReference>
<dbReference type="AlphaFoldDB" id="A0A5E7F2N9"/>
<proteinExistence type="predicted"/>
<name>A0A5E7F2N9_PSEFL</name>
<sequence>MPLLKDPIIDSGLHPDPYKRQDVHTTTSPFALTEASP</sequence>
<gene>
    <name evidence="2" type="ORF">PS712_05084</name>
</gene>
<feature type="compositionally biased region" description="Polar residues" evidence="1">
    <location>
        <begin position="24"/>
        <end position="37"/>
    </location>
</feature>
<evidence type="ECO:0000313" key="2">
    <source>
        <dbReference type="EMBL" id="VVO31933.1"/>
    </source>
</evidence>
<dbReference type="Proteomes" id="UP000326018">
    <property type="component" value="Unassembled WGS sequence"/>
</dbReference>
<reference evidence="2 3" key="1">
    <citation type="submission" date="2019-09" db="EMBL/GenBank/DDBJ databases">
        <authorList>
            <person name="Chandra G."/>
            <person name="Truman W A."/>
        </authorList>
    </citation>
    <scope>NUCLEOTIDE SEQUENCE [LARGE SCALE GENOMIC DNA]</scope>
    <source>
        <strain evidence="2">PS712</strain>
    </source>
</reference>
<protein>
    <submittedName>
        <fullName evidence="2">Uncharacterized protein</fullName>
    </submittedName>
</protein>
<accession>A0A5E7F2N9</accession>
<organism evidence="2 3">
    <name type="scientific">Pseudomonas fluorescens</name>
    <dbReference type="NCBI Taxonomy" id="294"/>
    <lineage>
        <taxon>Bacteria</taxon>
        <taxon>Pseudomonadati</taxon>
        <taxon>Pseudomonadota</taxon>
        <taxon>Gammaproteobacteria</taxon>
        <taxon>Pseudomonadales</taxon>
        <taxon>Pseudomonadaceae</taxon>
        <taxon>Pseudomonas</taxon>
    </lineage>
</organism>